<dbReference type="GO" id="GO:0003735">
    <property type="term" value="F:structural constituent of ribosome"/>
    <property type="evidence" value="ECO:0007669"/>
    <property type="project" value="TreeGrafter"/>
</dbReference>
<dbReference type="GO" id="GO:0006412">
    <property type="term" value="P:translation"/>
    <property type="evidence" value="ECO:0007669"/>
    <property type="project" value="TreeGrafter"/>
</dbReference>
<evidence type="ECO:0000256" key="3">
    <source>
        <dbReference type="ARBA" id="ARBA00023274"/>
    </source>
</evidence>
<keyword evidence="2 6" id="KW-0689">Ribosomal protein</keyword>
<dbReference type="Pfam" id="PF00575">
    <property type="entry name" value="S1"/>
    <property type="match status" value="6"/>
</dbReference>
<dbReference type="CDD" id="cd04465">
    <property type="entry name" value="S1_RPS1_repeat_ec2_hs2"/>
    <property type="match status" value="1"/>
</dbReference>
<dbReference type="InterPro" id="IPR012340">
    <property type="entry name" value="NA-bd_OB-fold"/>
</dbReference>
<dbReference type="PANTHER" id="PTHR10724:SF7">
    <property type="entry name" value="SMALL RIBOSOMAL SUBUNIT PROTEIN BS1C"/>
    <property type="match status" value="1"/>
</dbReference>
<feature type="domain" description="S1 motif" evidence="5">
    <location>
        <begin position="270"/>
        <end position="340"/>
    </location>
</feature>
<feature type="domain" description="S1 motif" evidence="5">
    <location>
        <begin position="441"/>
        <end position="503"/>
    </location>
</feature>
<comment type="function">
    <text evidence="4">Binds mRNA; thus facilitating recognition of the initiation point. It is needed to translate mRNA with a short Shine-Dalgarno (SD) purine-rich sequence.</text>
</comment>
<dbReference type="PROSITE" id="PS50126">
    <property type="entry name" value="S1"/>
    <property type="match status" value="6"/>
</dbReference>
<feature type="domain" description="S1 motif" evidence="5">
    <location>
        <begin position="185"/>
        <end position="255"/>
    </location>
</feature>
<organism evidence="6 7">
    <name type="scientific">Desulfurella multipotens</name>
    <dbReference type="NCBI Taxonomy" id="79269"/>
    <lineage>
        <taxon>Bacteria</taxon>
        <taxon>Pseudomonadati</taxon>
        <taxon>Campylobacterota</taxon>
        <taxon>Desulfurellia</taxon>
        <taxon>Desulfurellales</taxon>
        <taxon>Desulfurellaceae</taxon>
        <taxon>Desulfurella</taxon>
    </lineage>
</organism>
<dbReference type="InterPro" id="IPR035104">
    <property type="entry name" value="Ribosomal_protein_S1-like"/>
</dbReference>
<keyword evidence="3" id="KW-0687">Ribonucleoprotein</keyword>
<gene>
    <name evidence="6" type="ORF">SAMN05660835_01820</name>
</gene>
<evidence type="ECO:0000256" key="1">
    <source>
        <dbReference type="ARBA" id="ARBA00006767"/>
    </source>
</evidence>
<evidence type="ECO:0000256" key="2">
    <source>
        <dbReference type="ARBA" id="ARBA00022980"/>
    </source>
</evidence>
<name>A0A1G6RMD6_9BACT</name>
<evidence type="ECO:0000259" key="5">
    <source>
        <dbReference type="PROSITE" id="PS50126"/>
    </source>
</evidence>
<protein>
    <submittedName>
        <fullName evidence="6">Small subunit ribosomal protein S1</fullName>
    </submittedName>
</protein>
<dbReference type="Proteomes" id="UP000199411">
    <property type="component" value="Unassembled WGS sequence"/>
</dbReference>
<reference evidence="7" key="1">
    <citation type="submission" date="2016-10" db="EMBL/GenBank/DDBJ databases">
        <authorList>
            <person name="Varghese N."/>
            <person name="Submissions S."/>
        </authorList>
    </citation>
    <scope>NUCLEOTIDE SEQUENCE [LARGE SCALE GENOMIC DNA]</scope>
    <source>
        <strain evidence="7">DSM 8415</strain>
    </source>
</reference>
<feature type="domain" description="S1 motif" evidence="5">
    <location>
        <begin position="19"/>
        <end position="80"/>
    </location>
</feature>
<proteinExistence type="inferred from homology"/>
<dbReference type="GO" id="GO:0022627">
    <property type="term" value="C:cytosolic small ribosomal subunit"/>
    <property type="evidence" value="ECO:0007669"/>
    <property type="project" value="TreeGrafter"/>
</dbReference>
<evidence type="ECO:0000256" key="4">
    <source>
        <dbReference type="ARBA" id="ARBA00025604"/>
    </source>
</evidence>
<dbReference type="GO" id="GO:0003729">
    <property type="term" value="F:mRNA binding"/>
    <property type="evidence" value="ECO:0007669"/>
    <property type="project" value="TreeGrafter"/>
</dbReference>
<dbReference type="SUPFAM" id="SSF50249">
    <property type="entry name" value="Nucleic acid-binding proteins"/>
    <property type="match status" value="6"/>
</dbReference>
<dbReference type="SMART" id="SM00316">
    <property type="entry name" value="S1"/>
    <property type="match status" value="6"/>
</dbReference>
<dbReference type="CDD" id="cd05687">
    <property type="entry name" value="S1_RPS1_repeat_ec1_hs1"/>
    <property type="match status" value="1"/>
</dbReference>
<sequence>MDKDYMLNYENTFKDFEEGEIIEGTIINIKDDYVFVDIGYKSEGIVPLNEFKSECNIGDKIKVMFLGKQDLNGFQILSKAKADRILGFNAINQAFKEGKPVKGIIKASIKGGFLVDVDGFVAFLPGSLVDLSKKRNFDYYIGKEYEFKVINIDEQKKNVILSRKQLLEEIADKKRSDLIDKIKVGDIVTGKVKNIVDYGVFVDLGGVDGFVHITDISWKKILNPREVLKPQDEIKAKVMRIEEKDDKKRIFLSIKHLSADPWEETKIKEGDIVEGKISNIVDYGVFIELEEGIEGLVHNSEISWVKFPKEAKEELSIGQTIKAKVLMVDTLKKKIALSIKRLEPEPWSDIKEKFHVGDVVEGVITGIKDFGVFVKIDEGIEGLIHTNELSWSPEERPSLTISQKIKAKIIDINLEKKKIALSLRQLEPDPWSLIEGKYKVGDVIEGVVTGVKDFGVFVKIEKGVESLVPKSELNNITVNKDEKVKIKIIRLEIPRRKMISRLM</sequence>
<dbReference type="RefSeq" id="WP_092129762.1">
    <property type="nucleotide sequence ID" value="NZ_FMYU01000019.1"/>
</dbReference>
<dbReference type="Gene3D" id="2.40.50.140">
    <property type="entry name" value="Nucleic acid-binding proteins"/>
    <property type="match status" value="6"/>
</dbReference>
<dbReference type="PRINTS" id="PR00681">
    <property type="entry name" value="RIBOSOMALS1"/>
</dbReference>
<dbReference type="CDD" id="cd05688">
    <property type="entry name" value="S1_RPS1_repeat_ec3"/>
    <property type="match status" value="1"/>
</dbReference>
<dbReference type="PANTHER" id="PTHR10724">
    <property type="entry name" value="30S RIBOSOMAL PROTEIN S1"/>
    <property type="match status" value="1"/>
</dbReference>
<evidence type="ECO:0000313" key="7">
    <source>
        <dbReference type="Proteomes" id="UP000199411"/>
    </source>
</evidence>
<comment type="similarity">
    <text evidence="1">Belongs to the bacterial ribosomal protein bS1 family.</text>
</comment>
<dbReference type="FunFam" id="2.40.50.140:FF:000103">
    <property type="entry name" value="protein RRP5 homolog"/>
    <property type="match status" value="1"/>
</dbReference>
<feature type="domain" description="S1 motif" evidence="5">
    <location>
        <begin position="357"/>
        <end position="424"/>
    </location>
</feature>
<dbReference type="AlphaFoldDB" id="A0A1G6RMD6"/>
<feature type="domain" description="S1 motif" evidence="5">
    <location>
        <begin position="98"/>
        <end position="164"/>
    </location>
</feature>
<evidence type="ECO:0000313" key="6">
    <source>
        <dbReference type="EMBL" id="SDD05601.1"/>
    </source>
</evidence>
<dbReference type="InterPro" id="IPR003029">
    <property type="entry name" value="S1_domain"/>
</dbReference>
<dbReference type="EMBL" id="FMYU01000019">
    <property type="protein sequence ID" value="SDD05601.1"/>
    <property type="molecule type" value="Genomic_DNA"/>
</dbReference>
<dbReference type="InterPro" id="IPR050437">
    <property type="entry name" value="Ribos_protein_bS1-like"/>
</dbReference>
<keyword evidence="7" id="KW-1185">Reference proteome</keyword>
<dbReference type="OrthoDB" id="9804077at2"/>
<accession>A0A1G6RMD6</accession>